<dbReference type="Pfam" id="PF13087">
    <property type="entry name" value="AAA_12"/>
    <property type="match status" value="1"/>
</dbReference>
<dbReference type="InterPro" id="IPR047187">
    <property type="entry name" value="SF1_C_Upf1"/>
</dbReference>
<dbReference type="InterPro" id="IPR045529">
    <property type="entry name" value="DUF6469"/>
</dbReference>
<dbReference type="InterPro" id="IPR041677">
    <property type="entry name" value="DNA2/NAM7_AAA_11"/>
</dbReference>
<dbReference type="AlphaFoldDB" id="Q9SHX8"/>
<dbReference type="GO" id="GO:0004386">
    <property type="term" value="F:helicase activity"/>
    <property type="evidence" value="ECO:0007669"/>
    <property type="project" value="UniProtKB-KW"/>
</dbReference>
<dbReference type="PANTHER" id="PTHR10887:SF539">
    <property type="entry name" value="P-LOOP CONTAINING NUCLEOSIDE TRIPHOSPHATE HYDROLASES SUPERFAMILY PROTEIN"/>
    <property type="match status" value="1"/>
</dbReference>
<dbReference type="InterPro" id="IPR027417">
    <property type="entry name" value="P-loop_NTPase"/>
</dbReference>
<keyword evidence="1" id="KW-0547">Nucleotide-binding</keyword>
<dbReference type="GO" id="GO:0005524">
    <property type="term" value="F:ATP binding"/>
    <property type="evidence" value="ECO:0007669"/>
    <property type="project" value="UniProtKB-KW"/>
</dbReference>
<proteinExistence type="predicted"/>
<dbReference type="InterPro" id="IPR041679">
    <property type="entry name" value="DNA2/NAM7-like_C"/>
</dbReference>
<dbReference type="SUPFAM" id="SSF52540">
    <property type="entry name" value="P-loop containing nucleoside triphosphate hydrolases"/>
    <property type="match status" value="1"/>
</dbReference>
<reference evidence="8" key="1">
    <citation type="submission" date="1999-04" db="EMBL/GenBank/DDBJ databases">
        <title>Genomic sequence for Arabidopsis thaliana BAC F1E22.</title>
        <authorList>
            <person name="Chao Q."/>
            <person name="Shinn P."/>
            <person name="Dunn P."/>
            <person name="Buehler E."/>
            <person name="Kahn S."/>
            <person name="Kim C."/>
            <person name="Walker M."/>
            <person name="Williams S."/>
            <person name="Altafi H."/>
            <person name="Araujo R."/>
            <person name="Conn L."/>
            <person name="Conway A.B."/>
            <person name="Gonzalez A."/>
            <person name="Hansen N.F."/>
            <person name="Huizar L."/>
            <person name="Kremenetskaia I."/>
            <person name="Lenz C."/>
            <person name="Li J."/>
            <person name="Liu S."/>
            <person name="Luros S."/>
            <person name="Rowley D."/>
            <person name="Schwartz J."/>
            <person name="Toriumi M."/>
            <person name="Vysotskaia V."/>
            <person name="Yu G."/>
            <person name="Davis R.W."/>
            <person name="Federspiel N.A."/>
            <person name="Theologis A."/>
            <person name="Ecker J.R."/>
        </authorList>
    </citation>
    <scope>NUCLEOTIDE SEQUENCE</scope>
</reference>
<dbReference type="ExpressionAtlas" id="Q9SHX8">
    <property type="expression patterns" value="baseline and differential"/>
</dbReference>
<dbReference type="PhylomeDB" id="Q9SHX8"/>
<feature type="domain" description="DNA2/NAM7 helicase helicase" evidence="5">
    <location>
        <begin position="537"/>
        <end position="607"/>
    </location>
</feature>
<keyword evidence="2" id="KW-0378">Hydrolase</keyword>
<dbReference type="PIR" id="B96682">
    <property type="entry name" value="B96682"/>
</dbReference>
<dbReference type="GO" id="GO:0016787">
    <property type="term" value="F:hydrolase activity"/>
    <property type="evidence" value="ECO:0007669"/>
    <property type="project" value="UniProtKB-KW"/>
</dbReference>
<evidence type="ECO:0000259" key="7">
    <source>
        <dbReference type="Pfam" id="PF20073"/>
    </source>
</evidence>
<dbReference type="Pfam" id="PF13086">
    <property type="entry name" value="AAA_11"/>
    <property type="match status" value="2"/>
</dbReference>
<protein>
    <submittedName>
        <fullName evidence="8">F1E22.14</fullName>
    </submittedName>
</protein>
<keyword evidence="3" id="KW-0347">Helicase</keyword>
<evidence type="ECO:0000256" key="2">
    <source>
        <dbReference type="ARBA" id="ARBA00022801"/>
    </source>
</evidence>
<sequence>MPRMRIEGRDLVDLVLSWSLDEVLNVDLYKGQVEKIPMEFESTGDYFKTFIPPLIEETHAALLSSMRKLWQAPVVEISYIMQTAEYKLPNDLFYKVRLSGISNEASTKLMPRDLISLTDQRPNHVDGFNISSEPYIVALVCKVDPDRPNDVTILASKPLFVEDGRRKKNEKKERLFGIHLVNLTTNIRIWNALHPGDEGVNLNLISRVLRRNSEDEGFCIQCLQEGSDGLAPRRFLKLNPSQEDAILNCLDVRRCYHANTVRLIWGPPGTGKTKTTSVLLFTLLNAKCRTLTCGPTNVSVLEVASRVLKLVSGSLKIGNYGLGDVVLFGNDERMKIKDRKDLVNIFIDERVDKLYPCFMPFYGWKATIDGMIRLLEDPKGQYNLYLENLARANNVKRKDTGSVFKRKGNEQNENIVEQVSDTRPQSFQDYLPEKFSELRKDLDLHFSSLCTHLPTALLSSQAATRMYEAIDLVRDVTILAILDGVTGEGVKSVLIPNGEGSDRFSSQHVTVEDDYLKLLRSIPEIFPLPAVSDRHLIKELCLGHACLLFSTASCSARLYTGTPIQLLVIDEAAQLKECESSIPMQLPGLRHLILVGDERQLPAMVESQIALEAGFGRSLFERLALLGHKKYMLNIQYRMHCSISSFPNKELYGKKILDAPTVRQRNYTKQYLPGEMYGPYSFINIAYGREEYGEGEGRSLKNNVEVVVVAAIIANLLQVSEKTKTRINVGVISPYKAQVIAIQEKIQETSIGDAGGLFSLRIRTVDGFQGGEEDIIIVSTVRSNGVGRVGFLGNRRRTNVLLTRARFCLWILGNEATLMNSKSVWRNLIQDAKERGCFHSAGEDESLAQAIASTNIEFRPLNNSKWKLCFSDEFKKYVGEIKNPETYRKIKNFLERLSQGWLKEEETERENLVSSSQLLKQSKIDDVLRIIWAVDILKEDFHYDQVLKIWDVVPSSDAPEALKRLDLNHTNYTKDEIEKCKARCIRGDIVVPMRWSIESTNGIPEKSSVYHPSKLILVWITQPCTLRKINLSSILFVCKHHKWACSDSVEPLEVEKEEQDFEVDRLGDLFAYKLTL</sequence>
<dbReference type="EMBL" id="AC007234">
    <property type="protein sequence ID" value="AAF23837.1"/>
    <property type="molecule type" value="Genomic_DNA"/>
</dbReference>
<keyword evidence="4" id="KW-0067">ATP-binding</keyword>
<accession>Q9SHX8</accession>
<evidence type="ECO:0000256" key="4">
    <source>
        <dbReference type="ARBA" id="ARBA00022840"/>
    </source>
</evidence>
<evidence type="ECO:0000256" key="1">
    <source>
        <dbReference type="ARBA" id="ARBA00022741"/>
    </source>
</evidence>
<evidence type="ECO:0000259" key="5">
    <source>
        <dbReference type="Pfam" id="PF13086"/>
    </source>
</evidence>
<evidence type="ECO:0000313" key="8">
    <source>
        <dbReference type="EMBL" id="AAF23837.1"/>
    </source>
</evidence>
<dbReference type="FunFam" id="3.40.50.300:FF:000326">
    <property type="entry name" value="P-loop containing nucleoside triphosphate hydrolase"/>
    <property type="match status" value="1"/>
</dbReference>
<dbReference type="InterPro" id="IPR045055">
    <property type="entry name" value="DNA2/NAM7-like"/>
</dbReference>
<dbReference type="Pfam" id="PF20073">
    <property type="entry name" value="DUF6469"/>
    <property type="match status" value="1"/>
</dbReference>
<organism evidence="8">
    <name type="scientific">Arabidopsis thaliana</name>
    <name type="common">Mouse-ear cress</name>
    <dbReference type="NCBI Taxonomy" id="3702"/>
    <lineage>
        <taxon>Eukaryota</taxon>
        <taxon>Viridiplantae</taxon>
        <taxon>Streptophyta</taxon>
        <taxon>Embryophyta</taxon>
        <taxon>Tracheophyta</taxon>
        <taxon>Spermatophyta</taxon>
        <taxon>Magnoliopsida</taxon>
        <taxon>eudicotyledons</taxon>
        <taxon>Gunneridae</taxon>
        <taxon>Pentapetalae</taxon>
        <taxon>rosids</taxon>
        <taxon>malvids</taxon>
        <taxon>Brassicales</taxon>
        <taxon>Brassicaceae</taxon>
        <taxon>Camelineae</taxon>
        <taxon>Arabidopsis</taxon>
    </lineage>
</organism>
<reference key="2">
    <citation type="journal article" date="2000" name="Nature">
        <title>Sequence and analysis of chromosome 1 of the plant Arabidopsis thaliana.</title>
        <authorList>
            <person name="Theologis A."/>
            <person name="Ecker J.R."/>
            <person name="Palm C.J."/>
            <person name="Federspiel N.A."/>
            <person name="Kaul S."/>
            <person name="White O."/>
            <person name="Alonso J."/>
            <person name="Altafi H."/>
            <person name="Araujo R."/>
            <person name="Bowman C.L."/>
            <person name="Brooks S.Y."/>
            <person name="Buehler E."/>
            <person name="Chan A."/>
            <person name="Chao Q."/>
            <person name="Chen H."/>
            <person name="Cheuk R.F."/>
            <person name="Chin C.W."/>
            <person name="Chung M.K."/>
            <person name="Conn L."/>
            <person name="Conway A.B."/>
            <person name="Conway A.R."/>
            <person name="Creasy T.H."/>
            <person name="Dewar K."/>
            <person name="Dunn P."/>
            <person name="Etgu P."/>
            <person name="Feldblyum T.V."/>
            <person name="Feng J."/>
            <person name="Fong B."/>
            <person name="Fujii C.Y."/>
            <person name="Gill J.E."/>
            <person name="Goldsmith A.D."/>
            <person name="Haas B."/>
            <person name="Hansen N.F."/>
            <person name="Hughes B."/>
            <person name="Huizar L."/>
            <person name="Hunter J.L."/>
            <person name="Jenkins J."/>
            <person name="Johnson-Hopson C."/>
            <person name="Khan S."/>
            <person name="Khaykin E."/>
            <person name="Kim C.J."/>
            <person name="Koo H.L."/>
            <person name="Kremenetskaia I."/>
            <person name="Kurtz D.B."/>
            <person name="Kwan A."/>
            <person name="Lam B."/>
            <person name="Langin-Hooper S."/>
            <person name="Lee A."/>
            <person name="Lee J.M."/>
            <person name="Lenz C.A."/>
            <person name="Li J.H."/>
            <person name="Li Y."/>
            <person name="Lin X."/>
            <person name="Liu S.X."/>
            <person name="Liu Z.A."/>
            <person name="Luros J.S."/>
            <person name="Maiti R."/>
            <person name="Marziali A."/>
            <person name="Militscher J."/>
            <person name="Miranda M."/>
            <person name="Nguyen M."/>
            <person name="Nierman W.C."/>
            <person name="Osborne B.I."/>
            <person name="Pai G."/>
            <person name="Peterson J."/>
            <person name="Pham P.K."/>
            <person name="Rizzo M."/>
            <person name="Rooney T."/>
            <person name="Rowley D."/>
            <person name="Sakano H."/>
            <person name="Salzberg S.L."/>
            <person name="Schwartz J.R."/>
            <person name="Shinn P."/>
            <person name="Southwick A.M."/>
            <person name="Sun H."/>
            <person name="Tallon L.J."/>
            <person name="Tambunga G."/>
            <person name="Toriumi M.J."/>
            <person name="Town C.D."/>
            <person name="Utterback T."/>
            <person name="Van Aken S."/>
            <person name="Vaysberg M."/>
            <person name="Vysotskaia V.S."/>
            <person name="Walker M."/>
            <person name="Wu D."/>
            <person name="Yu G."/>
            <person name="Fraser C.M."/>
            <person name="Venter J.C."/>
            <person name="Davis R.W."/>
        </authorList>
    </citation>
    <scope>NUCLEOTIDE SEQUENCE [LARGE SCALE GENOMIC DNA]</scope>
    <source>
        <strain>cv. Columbia</strain>
    </source>
</reference>
<feature type="domain" description="DUF6469" evidence="7">
    <location>
        <begin position="82"/>
        <end position="194"/>
    </location>
</feature>
<dbReference type="CDD" id="cd18808">
    <property type="entry name" value="SF1_C_Upf1"/>
    <property type="match status" value="1"/>
</dbReference>
<dbReference type="Gene3D" id="3.40.50.300">
    <property type="entry name" value="P-loop containing nucleotide triphosphate hydrolases"/>
    <property type="match status" value="2"/>
</dbReference>
<feature type="domain" description="DNA2/NAM7 helicase-like C-terminal" evidence="6">
    <location>
        <begin position="616"/>
        <end position="815"/>
    </location>
</feature>
<evidence type="ECO:0000259" key="6">
    <source>
        <dbReference type="Pfam" id="PF13087"/>
    </source>
</evidence>
<reference evidence="8" key="3">
    <citation type="submission" date="2000-06" db="EMBL/GenBank/DDBJ databases">
        <authorList>
            <person name="Cheuk R."/>
            <person name="Shinn P."/>
            <person name="Brooks S."/>
            <person name="Buehler E."/>
            <person name="Chao Q."/>
            <person name="Johnson-Hopson C."/>
            <person name="Khan S."/>
            <person name="Kim C."/>
            <person name="Altafi H."/>
            <person name="Bei B."/>
            <person name="Chin C."/>
            <person name="Chiou J."/>
            <person name="Choi E."/>
            <person name="Conn L."/>
            <person name="Conway A."/>
            <person name="Gonzalez A."/>
            <person name="Hansen N."/>
            <person name="Howing B."/>
            <person name="Koo T."/>
            <person name="Lam B."/>
            <person name="Lee J."/>
            <person name="Lenz C."/>
            <person name="Li J."/>
            <person name="Liu A."/>
            <person name="Liu J."/>
            <person name="Liu S."/>
            <person name="Mukharsky N."/>
            <person name="Nguyen M."/>
            <person name="Palm C."/>
            <person name="Pham P."/>
            <person name="Sakano H."/>
            <person name="Schwartz J."/>
            <person name="Southwick A."/>
            <person name="Thaveri A."/>
            <person name="Toriumi M."/>
            <person name="Vaysberg M."/>
            <person name="Yu G."/>
            <person name="Davis R."/>
            <person name="Federspiel N."/>
            <person name="Theologis A."/>
            <person name="Ecker J."/>
        </authorList>
    </citation>
    <scope>NUCLEOTIDE SEQUENCE</scope>
</reference>
<name>Q9SHX8_ARATH</name>
<dbReference type="PANTHER" id="PTHR10887">
    <property type="entry name" value="DNA2/NAM7 HELICASE FAMILY"/>
    <property type="match status" value="1"/>
</dbReference>
<feature type="domain" description="DNA2/NAM7 helicase helicase" evidence="5">
    <location>
        <begin position="237"/>
        <end position="353"/>
    </location>
</feature>
<reference evidence="8" key="4">
    <citation type="submission" date="2000-10" db="EMBL/GenBank/DDBJ databases">
        <authorList>
            <person name="Chao Q."/>
            <person name="Brooks S."/>
            <person name="Buehler E."/>
            <person name="Johnson-Hopson C."/>
            <person name="Khan S."/>
            <person name="Kim C."/>
            <person name="Shinn P."/>
            <person name="Altafi H."/>
            <person name="Bei B."/>
            <person name="Chin C."/>
            <person name="Chiou J."/>
            <person name="Choi E."/>
            <person name="Conn L."/>
            <person name="Conway A."/>
            <person name="Gonzalez A."/>
            <person name="Hansen N."/>
            <person name="Howing B."/>
            <person name="Koo T."/>
            <person name="Lam B."/>
            <person name="Lee J."/>
            <person name="Lenz C."/>
            <person name="Li J."/>
            <person name="Liu A."/>
            <person name="Liu J."/>
            <person name="Liu S."/>
            <person name="Mukharsky N."/>
            <person name="Nguyen M."/>
            <person name="Palm C."/>
            <person name="Pham P."/>
            <person name="Sakano H."/>
            <person name="Schwartz J."/>
            <person name="Southwick A."/>
            <person name="Thaveri A."/>
            <person name="Toriumi M."/>
            <person name="Vaysberg M."/>
            <person name="Yu G."/>
            <person name="Davis R."/>
            <person name="Federspiel N."/>
            <person name="Theologis A."/>
            <person name="Ecker J."/>
        </authorList>
    </citation>
    <scope>NUCLEOTIDE SEQUENCE</scope>
</reference>
<evidence type="ECO:0000256" key="3">
    <source>
        <dbReference type="ARBA" id="ARBA00022806"/>
    </source>
</evidence>
<dbReference type="GO" id="GO:0005694">
    <property type="term" value="C:chromosome"/>
    <property type="evidence" value="ECO:0007669"/>
    <property type="project" value="UniProtKB-ARBA"/>
</dbReference>